<dbReference type="SUPFAM" id="SSF160935">
    <property type="entry name" value="VPA0735-like"/>
    <property type="match status" value="1"/>
</dbReference>
<dbReference type="AlphaFoldDB" id="A0A917RXZ7"/>
<feature type="domain" description="DUF1254" evidence="2">
    <location>
        <begin position="60"/>
        <end position="189"/>
    </location>
</feature>
<evidence type="ECO:0000259" key="1">
    <source>
        <dbReference type="Pfam" id="PF06742"/>
    </source>
</evidence>
<dbReference type="InterPro" id="IPR010679">
    <property type="entry name" value="DUF1254"/>
</dbReference>
<reference evidence="3" key="1">
    <citation type="journal article" date="2014" name="Int. J. Syst. Evol. Microbiol.">
        <title>Complete genome sequence of Corynebacterium casei LMG S-19264T (=DSM 44701T), isolated from a smear-ripened cheese.</title>
        <authorList>
            <consortium name="US DOE Joint Genome Institute (JGI-PGF)"/>
            <person name="Walter F."/>
            <person name="Albersmeier A."/>
            <person name="Kalinowski J."/>
            <person name="Ruckert C."/>
        </authorList>
    </citation>
    <scope>NUCLEOTIDE SEQUENCE</scope>
    <source>
        <strain evidence="3">CGMCC 4.3508</strain>
    </source>
</reference>
<dbReference type="PANTHER" id="PTHR36509:SF2">
    <property type="entry name" value="BLL3101 PROTEIN"/>
    <property type="match status" value="1"/>
</dbReference>
<accession>A0A917RXZ7</accession>
<keyword evidence="4" id="KW-1185">Reference proteome</keyword>
<evidence type="ECO:0008006" key="5">
    <source>
        <dbReference type="Google" id="ProtNLM"/>
    </source>
</evidence>
<evidence type="ECO:0000313" key="3">
    <source>
        <dbReference type="EMBL" id="GGL41202.1"/>
    </source>
</evidence>
<sequence length="454" mass="49876">MAGPGLAGSTMTPRHARAVARTAYLWGWPLVNIHNRRVFLERLLAPGLLSGIVPAGPPGTLAMLRDYIRPEERVVACPDRDVVHGFGILDGQLEPVVVQVPEFGDRFWVYQAVDQRTDSFVRLGKMYGTVPGFYLLAHESWGGAVPAGIAGVFRYDTRSGVVIPRVFLDDTASDRAAIEPLVDRICMYPLSEFDGTVQVVDWSALPLFDGGSATEGQGERQWVNPEKYFSVLGEVLDEVPPLAGEETLYERFRSILAAAERDPDIAETLRQTALDTDAVVGELFEFRNIGIPVTGNWTTQHNGAAFGADYLSRTAMGKADIFVNAPNETACYYQDLDDAGDRLHGVRTYTVHFPAGELPPVRGFWSLTVYNKQHFFHSNELDRYALGSKNQDLTYGDDGSLTLTVGGAGPSEPEKLANWLPAPGDEFSLYLRAYWPAAAALDGSWQPPAVIPQR</sequence>
<evidence type="ECO:0000313" key="4">
    <source>
        <dbReference type="Proteomes" id="UP000638263"/>
    </source>
</evidence>
<dbReference type="InterPro" id="IPR037049">
    <property type="entry name" value="DUF1214_C_sf"/>
</dbReference>
<dbReference type="Gene3D" id="2.60.40.1610">
    <property type="entry name" value="Domain of unknown function DUF1254"/>
    <property type="match status" value="1"/>
</dbReference>
<reference evidence="3" key="2">
    <citation type="submission" date="2020-09" db="EMBL/GenBank/DDBJ databases">
        <authorList>
            <person name="Sun Q."/>
            <person name="Zhou Y."/>
        </authorList>
    </citation>
    <scope>NUCLEOTIDE SEQUENCE</scope>
    <source>
        <strain evidence="3">CGMCC 4.3508</strain>
    </source>
</reference>
<dbReference type="InterPro" id="IPR010621">
    <property type="entry name" value="DUF1214"/>
</dbReference>
<gene>
    <name evidence="3" type="ORF">GCM10011588_64960</name>
</gene>
<organism evidence="3 4">
    <name type="scientific">Nocardia jinanensis</name>
    <dbReference type="NCBI Taxonomy" id="382504"/>
    <lineage>
        <taxon>Bacteria</taxon>
        <taxon>Bacillati</taxon>
        <taxon>Actinomycetota</taxon>
        <taxon>Actinomycetes</taxon>
        <taxon>Mycobacteriales</taxon>
        <taxon>Nocardiaceae</taxon>
        <taxon>Nocardia</taxon>
    </lineage>
</organism>
<dbReference type="Gene3D" id="2.60.120.600">
    <property type="entry name" value="Domain of unknown function DUF1214, C-terminal domain"/>
    <property type="match status" value="1"/>
</dbReference>
<dbReference type="InterPro" id="IPR037050">
    <property type="entry name" value="DUF1254_sf"/>
</dbReference>
<proteinExistence type="predicted"/>
<evidence type="ECO:0000259" key="2">
    <source>
        <dbReference type="Pfam" id="PF06863"/>
    </source>
</evidence>
<dbReference type="Proteomes" id="UP000638263">
    <property type="component" value="Unassembled WGS sequence"/>
</dbReference>
<dbReference type="Pfam" id="PF06742">
    <property type="entry name" value="DUF1214"/>
    <property type="match status" value="1"/>
</dbReference>
<name>A0A917RXZ7_9NOCA</name>
<protein>
    <recommendedName>
        <fullName evidence="5">DUF1254 domain-containing protein</fullName>
    </recommendedName>
</protein>
<dbReference type="EMBL" id="BMMH01000028">
    <property type="protein sequence ID" value="GGL41202.1"/>
    <property type="molecule type" value="Genomic_DNA"/>
</dbReference>
<dbReference type="RefSeq" id="WP_058856724.1">
    <property type="nucleotide sequence ID" value="NZ_BMMH01000028.1"/>
</dbReference>
<comment type="caution">
    <text evidence="3">The sequence shown here is derived from an EMBL/GenBank/DDBJ whole genome shotgun (WGS) entry which is preliminary data.</text>
</comment>
<feature type="domain" description="DUF1214" evidence="1">
    <location>
        <begin position="331"/>
        <end position="437"/>
    </location>
</feature>
<dbReference type="PANTHER" id="PTHR36509">
    <property type="entry name" value="BLL3101 PROTEIN"/>
    <property type="match status" value="1"/>
</dbReference>
<dbReference type="Pfam" id="PF06863">
    <property type="entry name" value="DUF1254"/>
    <property type="match status" value="1"/>
</dbReference>